<protein>
    <submittedName>
        <fullName evidence="1">Uncharacterized protein</fullName>
    </submittedName>
</protein>
<reference evidence="2" key="1">
    <citation type="submission" date="2015-10" db="EMBL/GenBank/DDBJ databases">
        <title>Niche specialization of a soil ammonia-oxidizing archaeon, Candidatus Nitrosocosmicus oleophilus.</title>
        <authorList>
            <person name="Jung M.-Y."/>
            <person name="Rhee S.-K."/>
        </authorList>
    </citation>
    <scope>NUCLEOTIDE SEQUENCE [LARGE SCALE GENOMIC DNA]</scope>
    <source>
        <strain evidence="2">MY3</strain>
    </source>
</reference>
<sequence length="57" mass="6397">MSSSIRFKIFKAFVGFKSIYSVGTVTSIKFFEITEPFMTDVNYKAGPVGLVIDILRV</sequence>
<organism evidence="1 2">
    <name type="scientific">Candidatus Nitrosocosmicus oleophilus</name>
    <dbReference type="NCBI Taxonomy" id="1353260"/>
    <lineage>
        <taxon>Archaea</taxon>
        <taxon>Nitrososphaerota</taxon>
        <taxon>Nitrososphaeria</taxon>
        <taxon>Nitrososphaerales</taxon>
        <taxon>Nitrososphaeraceae</taxon>
        <taxon>Candidatus Nitrosocosmicus</taxon>
    </lineage>
</organism>
<name>A0A654LYK2_9ARCH</name>
<accession>A0A654LYK2</accession>
<gene>
    <name evidence="1" type="ORF">NMY3_01146</name>
</gene>
<evidence type="ECO:0000313" key="2">
    <source>
        <dbReference type="Proteomes" id="UP000058925"/>
    </source>
</evidence>
<dbReference type="Proteomes" id="UP000058925">
    <property type="component" value="Chromosome"/>
</dbReference>
<keyword evidence="2" id="KW-1185">Reference proteome</keyword>
<dbReference type="KEGG" id="taa:NMY3_01146"/>
<evidence type="ECO:0000313" key="1">
    <source>
        <dbReference type="EMBL" id="ALI35351.1"/>
    </source>
</evidence>
<dbReference type="AlphaFoldDB" id="A0A654LYK2"/>
<proteinExistence type="predicted"/>
<dbReference type="EMBL" id="CP012850">
    <property type="protein sequence ID" value="ALI35351.1"/>
    <property type="molecule type" value="Genomic_DNA"/>
</dbReference>